<proteinExistence type="predicted"/>
<reference evidence="2" key="1">
    <citation type="journal article" date="2017" name="Nat. Ecol. Evol.">
        <title>Genome expansion and lineage-specific genetic innovations in the forest pathogenic fungi Armillaria.</title>
        <authorList>
            <person name="Sipos G."/>
            <person name="Prasanna A.N."/>
            <person name="Walter M.C."/>
            <person name="O'Connor E."/>
            <person name="Balint B."/>
            <person name="Krizsan K."/>
            <person name="Kiss B."/>
            <person name="Hess J."/>
            <person name="Varga T."/>
            <person name="Slot J."/>
            <person name="Riley R."/>
            <person name="Boka B."/>
            <person name="Rigling D."/>
            <person name="Barry K."/>
            <person name="Lee J."/>
            <person name="Mihaltcheva S."/>
            <person name="LaButti K."/>
            <person name="Lipzen A."/>
            <person name="Waldron R."/>
            <person name="Moloney N.M."/>
            <person name="Sperisen C."/>
            <person name="Kredics L."/>
            <person name="Vagvoelgyi C."/>
            <person name="Patrignani A."/>
            <person name="Fitzpatrick D."/>
            <person name="Nagy I."/>
            <person name="Doyle S."/>
            <person name="Anderson J.B."/>
            <person name="Grigoriev I.V."/>
            <person name="Gueldener U."/>
            <person name="Muensterkoetter M."/>
            <person name="Nagy L.G."/>
        </authorList>
    </citation>
    <scope>NUCLEOTIDE SEQUENCE [LARGE SCALE GENOMIC DNA]</scope>
    <source>
        <strain evidence="2">C18/9</strain>
    </source>
</reference>
<evidence type="ECO:0000313" key="1">
    <source>
        <dbReference type="EMBL" id="SJL02195.1"/>
    </source>
</evidence>
<protein>
    <submittedName>
        <fullName evidence="1">Uncharacterized protein</fullName>
    </submittedName>
</protein>
<organism evidence="1 2">
    <name type="scientific">Armillaria ostoyae</name>
    <name type="common">Armillaria root rot fungus</name>
    <dbReference type="NCBI Taxonomy" id="47428"/>
    <lineage>
        <taxon>Eukaryota</taxon>
        <taxon>Fungi</taxon>
        <taxon>Dikarya</taxon>
        <taxon>Basidiomycota</taxon>
        <taxon>Agaricomycotina</taxon>
        <taxon>Agaricomycetes</taxon>
        <taxon>Agaricomycetidae</taxon>
        <taxon>Agaricales</taxon>
        <taxon>Marasmiineae</taxon>
        <taxon>Physalacriaceae</taxon>
        <taxon>Armillaria</taxon>
    </lineage>
</organism>
<dbReference type="Pfam" id="PF02686">
    <property type="entry name" value="GatC"/>
    <property type="match status" value="1"/>
</dbReference>
<dbReference type="OrthoDB" id="5522061at2759"/>
<dbReference type="EMBL" id="FUEG01000003">
    <property type="protein sequence ID" value="SJL02195.1"/>
    <property type="molecule type" value="Genomic_DNA"/>
</dbReference>
<dbReference type="AlphaFoldDB" id="A0A284R0J2"/>
<gene>
    <name evidence="1" type="ORF">ARMOST_05521</name>
</gene>
<sequence>MLRLGLQPIRRCCCRPRRWKSTAARTETDEFGIPLKPTWSVNELLSSYPTPTISPATLNHLHDLAALIPPEEGSEKFDKVKGELEELVRLVEAVKLVDTEGVDLDAATERTDNPQLNAPPLDAPGRSLLKHAARTADGFYVVDADKRH</sequence>
<accession>A0A284R0J2</accession>
<dbReference type="OMA" id="KPTWSVN"/>
<keyword evidence="2" id="KW-1185">Reference proteome</keyword>
<dbReference type="GO" id="GO:0006450">
    <property type="term" value="P:regulation of translational fidelity"/>
    <property type="evidence" value="ECO:0007669"/>
    <property type="project" value="InterPro"/>
</dbReference>
<dbReference type="InterPro" id="IPR003837">
    <property type="entry name" value="GatC"/>
</dbReference>
<dbReference type="Proteomes" id="UP000219338">
    <property type="component" value="Unassembled WGS sequence"/>
</dbReference>
<evidence type="ECO:0000313" key="2">
    <source>
        <dbReference type="Proteomes" id="UP000219338"/>
    </source>
</evidence>
<name>A0A284R0J2_ARMOS</name>